<gene>
    <name evidence="1" type="ORF">GH811_02380</name>
</gene>
<dbReference type="RefSeq" id="WP_186893113.1">
    <property type="nucleotide sequence ID" value="NZ_WJBE01000001.1"/>
</dbReference>
<sequence length="48" mass="5357">MQKEGKILLIMKKSGIYVNNIMALRFRTSQSSIGAAIMQKKAGFIARL</sequence>
<keyword evidence="2" id="KW-1185">Reference proteome</keyword>
<proteinExistence type="predicted"/>
<name>A0ABR6YTP2_9FIRM</name>
<reference evidence="1 2" key="1">
    <citation type="journal article" date="2020" name="mSystems">
        <title>Defining Genomic and Predicted Metabolic Features of the Acetobacterium Genus.</title>
        <authorList>
            <person name="Ross D.E."/>
            <person name="Marshall C.W."/>
            <person name="Gulliver D."/>
            <person name="May H.D."/>
            <person name="Norman R.S."/>
        </authorList>
    </citation>
    <scope>NUCLEOTIDE SEQUENCE [LARGE SCALE GENOMIC DNA]</scope>
    <source>
        <strain evidence="1 2">DSM 4132</strain>
    </source>
</reference>
<protein>
    <submittedName>
        <fullName evidence="1">Uncharacterized protein</fullName>
    </submittedName>
</protein>
<dbReference type="EMBL" id="WJBE01000001">
    <property type="protein sequence ID" value="MBC3898465.1"/>
    <property type="molecule type" value="Genomic_DNA"/>
</dbReference>
<evidence type="ECO:0000313" key="1">
    <source>
        <dbReference type="EMBL" id="MBC3898465.1"/>
    </source>
</evidence>
<organism evidence="1 2">
    <name type="scientific">Acetobacterium malicum</name>
    <dbReference type="NCBI Taxonomy" id="52692"/>
    <lineage>
        <taxon>Bacteria</taxon>
        <taxon>Bacillati</taxon>
        <taxon>Bacillota</taxon>
        <taxon>Clostridia</taxon>
        <taxon>Eubacteriales</taxon>
        <taxon>Eubacteriaceae</taxon>
        <taxon>Acetobacterium</taxon>
    </lineage>
</organism>
<accession>A0ABR6YTP2</accession>
<dbReference type="Proteomes" id="UP000622405">
    <property type="component" value="Unassembled WGS sequence"/>
</dbReference>
<comment type="caution">
    <text evidence="1">The sequence shown here is derived from an EMBL/GenBank/DDBJ whole genome shotgun (WGS) entry which is preliminary data.</text>
</comment>
<evidence type="ECO:0000313" key="2">
    <source>
        <dbReference type="Proteomes" id="UP000622405"/>
    </source>
</evidence>